<sequence length="176" mass="18408">MTAGDSIAPTTDSPRLRQHEGVARVRTVLQEQSAQGPLVDLGQPARTAAEAAAALDVEVGQIASSLLFEAEHDDGSRRPLLVLTSGGHRVDEIQVTGLLDLASLSRVDAETVRAITGFAIGGVAPVGLLRPVDTVVDVSLGRYDHVWASGGHPCVVLRTTYDELLRITAGQAAEVG</sequence>
<reference evidence="2 3" key="1">
    <citation type="submission" date="2019-06" db="EMBL/GenBank/DDBJ databases">
        <title>Sequencing the genomes of 1000 actinobacteria strains.</title>
        <authorList>
            <person name="Klenk H.-P."/>
        </authorList>
    </citation>
    <scope>NUCLEOTIDE SEQUENCE [LARGE SCALE GENOMIC DNA]</scope>
    <source>
        <strain evidence="2 3">DSM 24617</strain>
    </source>
</reference>
<evidence type="ECO:0000259" key="1">
    <source>
        <dbReference type="Pfam" id="PF04073"/>
    </source>
</evidence>
<dbReference type="EMBL" id="VFOK01000001">
    <property type="protein sequence ID" value="TQL32938.1"/>
    <property type="molecule type" value="Genomic_DNA"/>
</dbReference>
<gene>
    <name evidence="2" type="ORF">FB554_1071</name>
</gene>
<organism evidence="2 3">
    <name type="scientific">Barrientosiimonas humi</name>
    <dbReference type="NCBI Taxonomy" id="999931"/>
    <lineage>
        <taxon>Bacteria</taxon>
        <taxon>Bacillati</taxon>
        <taxon>Actinomycetota</taxon>
        <taxon>Actinomycetes</taxon>
        <taxon>Micrococcales</taxon>
        <taxon>Dermacoccaceae</taxon>
        <taxon>Barrientosiimonas</taxon>
    </lineage>
</organism>
<dbReference type="Pfam" id="PF04073">
    <property type="entry name" value="tRNA_edit"/>
    <property type="match status" value="1"/>
</dbReference>
<evidence type="ECO:0000313" key="3">
    <source>
        <dbReference type="Proteomes" id="UP000318336"/>
    </source>
</evidence>
<dbReference type="Gene3D" id="3.90.960.10">
    <property type="entry name" value="YbaK/aminoacyl-tRNA synthetase-associated domain"/>
    <property type="match status" value="1"/>
</dbReference>
<dbReference type="PANTHER" id="PTHR30411">
    <property type="entry name" value="CYTOPLASMIC PROTEIN"/>
    <property type="match status" value="1"/>
</dbReference>
<dbReference type="InterPro" id="IPR007214">
    <property type="entry name" value="YbaK/aa-tRNA-synth-assoc-dom"/>
</dbReference>
<comment type="caution">
    <text evidence="2">The sequence shown here is derived from an EMBL/GenBank/DDBJ whole genome shotgun (WGS) entry which is preliminary data.</text>
</comment>
<dbReference type="InterPro" id="IPR036754">
    <property type="entry name" value="YbaK/aa-tRNA-synt-asso_dom_sf"/>
</dbReference>
<accession>A0A542XAT3</accession>
<dbReference type="GO" id="GO:0002161">
    <property type="term" value="F:aminoacyl-tRNA deacylase activity"/>
    <property type="evidence" value="ECO:0007669"/>
    <property type="project" value="InterPro"/>
</dbReference>
<dbReference type="RefSeq" id="WP_142005021.1">
    <property type="nucleotide sequence ID" value="NZ_CAJTBP010000001.1"/>
</dbReference>
<evidence type="ECO:0000313" key="2">
    <source>
        <dbReference type="EMBL" id="TQL32938.1"/>
    </source>
</evidence>
<dbReference type="OrthoDB" id="8536235at2"/>
<dbReference type="SUPFAM" id="SSF55826">
    <property type="entry name" value="YbaK/ProRS associated domain"/>
    <property type="match status" value="1"/>
</dbReference>
<feature type="domain" description="YbaK/aminoacyl-tRNA synthetase-associated" evidence="1">
    <location>
        <begin position="44"/>
        <end position="166"/>
    </location>
</feature>
<dbReference type="Proteomes" id="UP000318336">
    <property type="component" value="Unassembled WGS sequence"/>
</dbReference>
<name>A0A542XAT3_9MICO</name>
<proteinExistence type="predicted"/>
<protein>
    <submittedName>
        <fullName evidence="2">Prolyl-tRNA editing enzyme YbaK/EbsC (Cys-tRNA(Pro) deacylase)</fullName>
    </submittedName>
</protein>
<keyword evidence="3" id="KW-1185">Reference proteome</keyword>
<dbReference type="CDD" id="cd04333">
    <property type="entry name" value="ProX_deacylase"/>
    <property type="match status" value="1"/>
</dbReference>
<dbReference type="PANTHER" id="PTHR30411:SF1">
    <property type="entry name" value="CYTOPLASMIC PROTEIN"/>
    <property type="match status" value="1"/>
</dbReference>
<dbReference type="AlphaFoldDB" id="A0A542XAT3"/>